<evidence type="ECO:0000256" key="1">
    <source>
        <dbReference type="ARBA" id="ARBA00009063"/>
    </source>
</evidence>
<dbReference type="GO" id="GO:0005484">
    <property type="term" value="F:SNAP receptor activity"/>
    <property type="evidence" value="ECO:0007669"/>
    <property type="project" value="TreeGrafter"/>
</dbReference>
<dbReference type="PROSITE" id="PS50192">
    <property type="entry name" value="T_SNARE"/>
    <property type="match status" value="1"/>
</dbReference>
<dbReference type="GO" id="GO:0006886">
    <property type="term" value="P:intracellular protein transport"/>
    <property type="evidence" value="ECO:0007669"/>
    <property type="project" value="TreeGrafter"/>
</dbReference>
<keyword evidence="3" id="KW-1133">Transmembrane helix</keyword>
<dbReference type="Gene3D" id="1.20.5.110">
    <property type="match status" value="1"/>
</dbReference>
<comment type="caution">
    <text evidence="5">The sequence shown here is derived from an EMBL/GenBank/DDBJ whole genome shotgun (WGS) entry which is preliminary data.</text>
</comment>
<accession>A0AAD9GJJ3</accession>
<sequence>MGSRHGISTMAAMASRNTKAANKAKSAMKAFRASVMKILQDVDSETATDASVHSLQGAIQRVKTEASGVLTALHKYSEEVAAMEESTELYDALLKEFKEYMDKVEVVQKQIPQSTISSHISQETDYIASEERIGGPDSQDVMQEVHQPRIGHPLESRILEERSQDIQSLRQSVYGIQDIYVQIGDMVEYQGDQLDDIENSMAHAFGDTLETNIHLRESAANPRGSWMRWISICIVIACLLIILLIYPKL</sequence>
<keyword evidence="6" id="KW-1185">Reference proteome</keyword>
<dbReference type="EMBL" id="JAHBMH010000007">
    <property type="protein sequence ID" value="KAK1939657.1"/>
    <property type="molecule type" value="Genomic_DNA"/>
</dbReference>
<gene>
    <name evidence="5" type="ORF">X943_002063</name>
</gene>
<dbReference type="InterPro" id="IPR000727">
    <property type="entry name" value="T_SNARE_dom"/>
</dbReference>
<keyword evidence="3" id="KW-0812">Transmembrane</keyword>
<dbReference type="AlphaFoldDB" id="A0AAD9GJJ3"/>
<dbReference type="PANTHER" id="PTHR19957">
    <property type="entry name" value="SYNTAXIN"/>
    <property type="match status" value="1"/>
</dbReference>
<feature type="coiled-coil region" evidence="2">
    <location>
        <begin position="83"/>
        <end position="110"/>
    </location>
</feature>
<proteinExistence type="inferred from homology"/>
<dbReference type="GO" id="GO:0048278">
    <property type="term" value="P:vesicle docking"/>
    <property type="evidence" value="ECO:0007669"/>
    <property type="project" value="TreeGrafter"/>
</dbReference>
<evidence type="ECO:0000313" key="5">
    <source>
        <dbReference type="EMBL" id="KAK1939657.1"/>
    </source>
</evidence>
<dbReference type="GO" id="GO:0006906">
    <property type="term" value="P:vesicle fusion"/>
    <property type="evidence" value="ECO:0007669"/>
    <property type="project" value="TreeGrafter"/>
</dbReference>
<evidence type="ECO:0000256" key="3">
    <source>
        <dbReference type="SAM" id="Phobius"/>
    </source>
</evidence>
<keyword evidence="3" id="KW-0472">Membrane</keyword>
<reference evidence="5" key="1">
    <citation type="journal article" date="2014" name="Nucleic Acids Res.">
        <title>The evolutionary dynamics of variant antigen genes in Babesia reveal a history of genomic innovation underlying host-parasite interaction.</title>
        <authorList>
            <person name="Jackson A.P."/>
            <person name="Otto T.D."/>
            <person name="Darby A."/>
            <person name="Ramaprasad A."/>
            <person name="Xia D."/>
            <person name="Echaide I.E."/>
            <person name="Farber M."/>
            <person name="Gahlot S."/>
            <person name="Gamble J."/>
            <person name="Gupta D."/>
            <person name="Gupta Y."/>
            <person name="Jackson L."/>
            <person name="Malandrin L."/>
            <person name="Malas T.B."/>
            <person name="Moussa E."/>
            <person name="Nair M."/>
            <person name="Reid A.J."/>
            <person name="Sanders M."/>
            <person name="Sharma J."/>
            <person name="Tracey A."/>
            <person name="Quail M.A."/>
            <person name="Weir W."/>
            <person name="Wastling J.M."/>
            <person name="Hall N."/>
            <person name="Willadsen P."/>
            <person name="Lingelbach K."/>
            <person name="Shiels B."/>
            <person name="Tait A."/>
            <person name="Berriman M."/>
            <person name="Allred D.R."/>
            <person name="Pain A."/>
        </authorList>
    </citation>
    <scope>NUCLEOTIDE SEQUENCE</scope>
    <source>
        <strain evidence="5">1802A</strain>
    </source>
</reference>
<dbReference type="SUPFAM" id="SSF47661">
    <property type="entry name" value="t-snare proteins"/>
    <property type="match status" value="1"/>
</dbReference>
<dbReference type="PANTHER" id="PTHR19957:SF38">
    <property type="entry name" value="LD27581P"/>
    <property type="match status" value="1"/>
</dbReference>
<organism evidence="5 6">
    <name type="scientific">Babesia divergens</name>
    <dbReference type="NCBI Taxonomy" id="32595"/>
    <lineage>
        <taxon>Eukaryota</taxon>
        <taxon>Sar</taxon>
        <taxon>Alveolata</taxon>
        <taxon>Apicomplexa</taxon>
        <taxon>Aconoidasida</taxon>
        <taxon>Piroplasmida</taxon>
        <taxon>Babesiidae</taxon>
        <taxon>Babesia</taxon>
    </lineage>
</organism>
<dbReference type="CDD" id="cd15840">
    <property type="entry name" value="SNARE_Qa"/>
    <property type="match status" value="1"/>
</dbReference>
<name>A0AAD9GJJ3_BABDI</name>
<dbReference type="GO" id="GO:0031201">
    <property type="term" value="C:SNARE complex"/>
    <property type="evidence" value="ECO:0007669"/>
    <property type="project" value="TreeGrafter"/>
</dbReference>
<dbReference type="InterPro" id="IPR010989">
    <property type="entry name" value="SNARE"/>
</dbReference>
<dbReference type="SMART" id="SM00397">
    <property type="entry name" value="t_SNARE"/>
    <property type="match status" value="1"/>
</dbReference>
<comment type="similarity">
    <text evidence="1">Belongs to the syntaxin family.</text>
</comment>
<dbReference type="GO" id="GO:0012505">
    <property type="term" value="C:endomembrane system"/>
    <property type="evidence" value="ECO:0007669"/>
    <property type="project" value="TreeGrafter"/>
</dbReference>
<evidence type="ECO:0000259" key="4">
    <source>
        <dbReference type="PROSITE" id="PS50192"/>
    </source>
</evidence>
<dbReference type="Proteomes" id="UP001195914">
    <property type="component" value="Unassembled WGS sequence"/>
</dbReference>
<evidence type="ECO:0000256" key="2">
    <source>
        <dbReference type="SAM" id="Coils"/>
    </source>
</evidence>
<dbReference type="GO" id="GO:0000149">
    <property type="term" value="F:SNARE binding"/>
    <property type="evidence" value="ECO:0007669"/>
    <property type="project" value="TreeGrafter"/>
</dbReference>
<keyword evidence="2" id="KW-0175">Coiled coil</keyword>
<protein>
    <recommendedName>
        <fullName evidence="4">t-SNARE coiled-coil homology domain-containing protein</fullName>
    </recommendedName>
</protein>
<dbReference type="InterPro" id="IPR045242">
    <property type="entry name" value="Syntaxin"/>
</dbReference>
<reference evidence="5" key="2">
    <citation type="submission" date="2021-05" db="EMBL/GenBank/DDBJ databases">
        <authorList>
            <person name="Pain A."/>
        </authorList>
    </citation>
    <scope>NUCLEOTIDE SEQUENCE</scope>
    <source>
        <strain evidence="5">1802A</strain>
    </source>
</reference>
<evidence type="ECO:0000313" key="6">
    <source>
        <dbReference type="Proteomes" id="UP001195914"/>
    </source>
</evidence>
<feature type="transmembrane region" description="Helical" evidence="3">
    <location>
        <begin position="226"/>
        <end position="246"/>
    </location>
</feature>
<feature type="domain" description="T-SNARE coiled-coil homology" evidence="4">
    <location>
        <begin position="156"/>
        <end position="218"/>
    </location>
</feature>